<proteinExistence type="predicted"/>
<dbReference type="SUPFAM" id="SSF51430">
    <property type="entry name" value="NAD(P)-linked oxidoreductase"/>
    <property type="match status" value="1"/>
</dbReference>
<comment type="caution">
    <text evidence="3">The sequence shown here is derived from an EMBL/GenBank/DDBJ whole genome shotgun (WGS) entry which is preliminary data.</text>
</comment>
<evidence type="ECO:0000313" key="3">
    <source>
        <dbReference type="EMBL" id="RAJ27245.1"/>
    </source>
</evidence>
<dbReference type="Proteomes" id="UP000249754">
    <property type="component" value="Unassembled WGS sequence"/>
</dbReference>
<dbReference type="PANTHER" id="PTHR43364">
    <property type="entry name" value="NADH-SPECIFIC METHYLGLYOXAL REDUCTASE-RELATED"/>
    <property type="match status" value="1"/>
</dbReference>
<sequence length="317" mass="34694">MIQKRNLGTSAISIAPLVFGTNVFGWTTDDQMTFKLLDHFTANGFNAIDTADVYSAWVDGLEGGESEKAIGRWLKKSNKRSQVVLATKVGAELSAAKKGLSKAYIISAVEASLNRLQTDYIDLYQSHYDDLDTPIEETLEAYDTLIKAGKVRIIGASNFTAERLTAALEVSKANNLPEYQTFQPEYNLFDRADFEKNIKPVTTASGISVINYFSLASGFLTGKYRKGEDLKDSKRSGFVEKYMTSRGFRILTALDEVASKYNTNPAAVSIAWLLANPAITAPIASATNIGQLDDLIRATQLSLDQESVALLNTASEL</sequence>
<gene>
    <name evidence="3" type="ORF">LY11_03536</name>
</gene>
<dbReference type="InterPro" id="IPR036812">
    <property type="entry name" value="NAD(P)_OxRdtase_dom_sf"/>
</dbReference>
<dbReference type="Pfam" id="PF00248">
    <property type="entry name" value="Aldo_ket_red"/>
    <property type="match status" value="1"/>
</dbReference>
<dbReference type="FunFam" id="3.20.20.100:FF:000004">
    <property type="entry name" value="Oxidoreductase, aldo/keto reductase"/>
    <property type="match status" value="1"/>
</dbReference>
<feature type="domain" description="NADP-dependent oxidoreductase" evidence="2">
    <location>
        <begin position="16"/>
        <end position="314"/>
    </location>
</feature>
<evidence type="ECO:0000259" key="2">
    <source>
        <dbReference type="Pfam" id="PF00248"/>
    </source>
</evidence>
<dbReference type="RefSeq" id="WP_317048002.1">
    <property type="nucleotide sequence ID" value="NZ_QLLR01000020.1"/>
</dbReference>
<accession>A0A327SF87</accession>
<evidence type="ECO:0000256" key="1">
    <source>
        <dbReference type="ARBA" id="ARBA00023002"/>
    </source>
</evidence>
<dbReference type="EMBL" id="QLLR01000020">
    <property type="protein sequence ID" value="RAJ27245.1"/>
    <property type="molecule type" value="Genomic_DNA"/>
</dbReference>
<dbReference type="Gene3D" id="3.20.20.100">
    <property type="entry name" value="NADP-dependent oxidoreductase domain"/>
    <property type="match status" value="1"/>
</dbReference>
<protein>
    <submittedName>
        <fullName evidence="3">Aryl-alcohol dehydrogenase-like predicted oxidoreductase</fullName>
    </submittedName>
</protein>
<name>A0A327SF87_9SPHI</name>
<dbReference type="InterPro" id="IPR020471">
    <property type="entry name" value="AKR"/>
</dbReference>
<dbReference type="GO" id="GO:0016491">
    <property type="term" value="F:oxidoreductase activity"/>
    <property type="evidence" value="ECO:0007669"/>
    <property type="project" value="UniProtKB-KW"/>
</dbReference>
<evidence type="ECO:0000313" key="4">
    <source>
        <dbReference type="Proteomes" id="UP000249754"/>
    </source>
</evidence>
<dbReference type="InterPro" id="IPR050523">
    <property type="entry name" value="AKR_Detox_Biosynth"/>
</dbReference>
<keyword evidence="1" id="KW-0560">Oxidoreductase</keyword>
<dbReference type="CDD" id="cd19081">
    <property type="entry name" value="AKR_AKR9C1"/>
    <property type="match status" value="1"/>
</dbReference>
<dbReference type="InterPro" id="IPR023210">
    <property type="entry name" value="NADP_OxRdtase_dom"/>
</dbReference>
<reference evidence="3 4" key="1">
    <citation type="submission" date="2018-06" db="EMBL/GenBank/DDBJ databases">
        <title>Genomic Encyclopedia of Archaeal and Bacterial Type Strains, Phase II (KMG-II): from individual species to whole genera.</title>
        <authorList>
            <person name="Goeker M."/>
        </authorList>
    </citation>
    <scope>NUCLEOTIDE SEQUENCE [LARGE SCALE GENOMIC DNA]</scope>
    <source>
        <strain evidence="3 4">DSM 14825</strain>
    </source>
</reference>
<dbReference type="GO" id="GO:0005829">
    <property type="term" value="C:cytosol"/>
    <property type="evidence" value="ECO:0007669"/>
    <property type="project" value="UniProtKB-ARBA"/>
</dbReference>
<dbReference type="PANTHER" id="PTHR43364:SF6">
    <property type="entry name" value="OXIDOREDUCTASE-RELATED"/>
    <property type="match status" value="1"/>
</dbReference>
<organism evidence="3 4">
    <name type="scientific">Pedobacter cryoconitis</name>
    <dbReference type="NCBI Taxonomy" id="188932"/>
    <lineage>
        <taxon>Bacteria</taxon>
        <taxon>Pseudomonadati</taxon>
        <taxon>Bacteroidota</taxon>
        <taxon>Sphingobacteriia</taxon>
        <taxon>Sphingobacteriales</taxon>
        <taxon>Sphingobacteriaceae</taxon>
        <taxon>Pedobacter</taxon>
    </lineage>
</organism>
<dbReference type="PRINTS" id="PR00069">
    <property type="entry name" value="ALDKETRDTASE"/>
</dbReference>
<dbReference type="AlphaFoldDB" id="A0A327SF87"/>